<keyword evidence="3" id="KW-0808">Transferase</keyword>
<dbReference type="InterPro" id="IPR000594">
    <property type="entry name" value="ThiF_NAD_FAD-bd"/>
</dbReference>
<sequence length="402" mass="44810">MSKKPTVPNPSVARLIDEGFEIEIRHQHLLVHSIPYLNSNGEVVNAILACPYSEMGDTDTVPNDHTMWLQGDKPHLANGNPMDQAIAGSTPQTLFDNFTVHHHLSNKNGDPEFPKNFYDKVTHYHTLLTSQARAVDPNADGRTGVVHQQRDENSVFKYPDTASARVGITALTQRLEVTRIAIVGLGGTGSYILDLLAKTPVRELHLFDGDEFETHNAFRAPGAASFEQLVAQPKKVEYFAEAFAPMRHGLHPHAYHLTADNVQELGGFDFVFVAVDHGPSRRVVVDYLRQEGIPFIDVGVGVEKEELDNGDKRLAGTCRITLATREKQDHLNQRLNFGEEDGNDLYKSNIQVADLNALNAALAVIRWKQYMGFYLDLEQSHTLNMALSLQSLNRDDQVPFAL</sequence>
<dbReference type="SUPFAM" id="SSF69572">
    <property type="entry name" value="Activating enzymes of the ubiquitin-like proteins"/>
    <property type="match status" value="1"/>
</dbReference>
<dbReference type="Proteomes" id="UP000307510">
    <property type="component" value="Unassembled WGS sequence"/>
</dbReference>
<evidence type="ECO:0000259" key="1">
    <source>
        <dbReference type="Pfam" id="PF00899"/>
    </source>
</evidence>
<dbReference type="AlphaFoldDB" id="A0A5R9A790"/>
<dbReference type="InterPro" id="IPR035985">
    <property type="entry name" value="Ubiquitin-activating_enz"/>
</dbReference>
<reference evidence="4" key="2">
    <citation type="submission" date="2019-06" db="EMBL/GenBank/DDBJ databases">
        <title>AzeR, a transcriptional regulator that responds to azelaic acid in Pseudomonas nitroreducens.</title>
        <authorList>
            <person name="Bez C."/>
            <person name="Javvadi S.G."/>
            <person name="Bertani I."/>
            <person name="Devescovi G."/>
            <person name="Studholme D.J."/>
            <person name="Geller A."/>
            <person name="Levy A."/>
            <person name="Venturi V."/>
        </authorList>
    </citation>
    <scope>NUCLEOTIDE SEQUENCE [LARGE SCALE GENOMIC DNA]</scope>
    <source>
        <strain evidence="4">DSM 9128</strain>
    </source>
</reference>
<dbReference type="CDD" id="cd01483">
    <property type="entry name" value="E1_enzyme_family"/>
    <property type="match status" value="1"/>
</dbReference>
<dbReference type="Pfam" id="PF00899">
    <property type="entry name" value="ThiF"/>
    <property type="match status" value="1"/>
</dbReference>
<dbReference type="GO" id="GO:0008641">
    <property type="term" value="F:ubiquitin-like modifier activating enzyme activity"/>
    <property type="evidence" value="ECO:0007669"/>
    <property type="project" value="InterPro"/>
</dbReference>
<gene>
    <name evidence="3" type="ORF">FEA48_10075</name>
</gene>
<reference evidence="3 4" key="1">
    <citation type="submission" date="2019-05" db="EMBL/GenBank/DDBJ databases">
        <authorList>
            <person name="Moore K."/>
            <person name="O'Neill P."/>
            <person name="Farbos A."/>
            <person name="Studholme D.J."/>
        </authorList>
    </citation>
    <scope>NUCLEOTIDE SEQUENCE [LARGE SCALE GENOMIC DNA]</scope>
    <source>
        <strain evidence="3 4">DSM 9128</strain>
    </source>
</reference>
<dbReference type="GO" id="GO:0016779">
    <property type="term" value="F:nucleotidyltransferase activity"/>
    <property type="evidence" value="ECO:0007669"/>
    <property type="project" value="UniProtKB-KW"/>
</dbReference>
<evidence type="ECO:0000313" key="3">
    <source>
        <dbReference type="EMBL" id="TLP74561.1"/>
    </source>
</evidence>
<protein>
    <submittedName>
        <fullName evidence="3">ThiF family adenylyltransferase</fullName>
    </submittedName>
</protein>
<feature type="domain" description="THIF-type NAD/FAD binding fold" evidence="1">
    <location>
        <begin position="170"/>
        <end position="300"/>
    </location>
</feature>
<dbReference type="InterPro" id="IPR046741">
    <property type="entry name" value="DUF6791"/>
</dbReference>
<dbReference type="NCBIfam" id="NF004804">
    <property type="entry name" value="PRK06153.1-3"/>
    <property type="match status" value="1"/>
</dbReference>
<evidence type="ECO:0000313" key="4">
    <source>
        <dbReference type="Proteomes" id="UP000307510"/>
    </source>
</evidence>
<comment type="caution">
    <text evidence="3">The sequence shown here is derived from an EMBL/GenBank/DDBJ whole genome shotgun (WGS) entry which is preliminary data.</text>
</comment>
<evidence type="ECO:0000259" key="2">
    <source>
        <dbReference type="Pfam" id="PF20590"/>
    </source>
</evidence>
<dbReference type="EMBL" id="VASG01000003">
    <property type="protein sequence ID" value="TLP74561.1"/>
    <property type="molecule type" value="Genomic_DNA"/>
</dbReference>
<name>A0A5R9A790_PSENT</name>
<dbReference type="Pfam" id="PF20590">
    <property type="entry name" value="DUF6791"/>
    <property type="match status" value="1"/>
</dbReference>
<dbReference type="NCBIfam" id="NF004805">
    <property type="entry name" value="PRK06153.1-4"/>
    <property type="match status" value="1"/>
</dbReference>
<feature type="domain" description="DUF6791" evidence="2">
    <location>
        <begin position="12"/>
        <end position="161"/>
    </location>
</feature>
<organism evidence="3 4">
    <name type="scientific">Pseudomonas nitroreducens</name>
    <dbReference type="NCBI Taxonomy" id="46680"/>
    <lineage>
        <taxon>Bacteria</taxon>
        <taxon>Pseudomonadati</taxon>
        <taxon>Pseudomonadota</taxon>
        <taxon>Gammaproteobacteria</taxon>
        <taxon>Pseudomonadales</taxon>
        <taxon>Pseudomonadaceae</taxon>
        <taxon>Pseudomonas</taxon>
    </lineage>
</organism>
<accession>A0A5R9A790</accession>
<keyword evidence="3" id="KW-0548">Nucleotidyltransferase</keyword>
<dbReference type="Gene3D" id="3.40.50.720">
    <property type="entry name" value="NAD(P)-binding Rossmann-like Domain"/>
    <property type="match status" value="1"/>
</dbReference>
<dbReference type="RefSeq" id="WP_138213688.1">
    <property type="nucleotide sequence ID" value="NZ_VASG01000003.1"/>
</dbReference>
<proteinExistence type="predicted"/>